<keyword evidence="3" id="KW-1185">Reference proteome</keyword>
<dbReference type="PANTHER" id="PTHR33022:SF13">
    <property type="entry name" value="UBIQUITIN-LIKE PROTEASE FAMILY PROFILE DOMAIN-CONTAINING PROTEIN"/>
    <property type="match status" value="1"/>
</dbReference>
<gene>
    <name evidence="2" type="ORF">CQW23_21560</name>
</gene>
<dbReference type="PANTHER" id="PTHR33022">
    <property type="entry name" value="DUF1985 DOMAIN-CONTAINING PROTEIN"/>
    <property type="match status" value="1"/>
</dbReference>
<reference evidence="3" key="2">
    <citation type="journal article" date="2017" name="J. Anim. Genet.">
        <title>Multiple reference genome sequences of hot pepper reveal the massive evolution of plant disease resistance genes by retroduplication.</title>
        <authorList>
            <person name="Kim S."/>
            <person name="Park J."/>
            <person name="Yeom S.-I."/>
            <person name="Kim Y.-M."/>
            <person name="Seo E."/>
            <person name="Kim K.-T."/>
            <person name="Kim M.-S."/>
            <person name="Lee J.M."/>
            <person name="Cheong K."/>
            <person name="Shin H.-S."/>
            <person name="Kim S.-B."/>
            <person name="Han K."/>
            <person name="Lee J."/>
            <person name="Park M."/>
            <person name="Lee H.-A."/>
            <person name="Lee H.-Y."/>
            <person name="Lee Y."/>
            <person name="Oh S."/>
            <person name="Lee J.H."/>
            <person name="Choi E."/>
            <person name="Choi E."/>
            <person name="Lee S.E."/>
            <person name="Jeon J."/>
            <person name="Kim H."/>
            <person name="Choi G."/>
            <person name="Song H."/>
            <person name="Lee J."/>
            <person name="Lee S.-C."/>
            <person name="Kwon J.-K."/>
            <person name="Lee H.-Y."/>
            <person name="Koo N."/>
            <person name="Hong Y."/>
            <person name="Kim R.W."/>
            <person name="Kang W.-H."/>
            <person name="Huh J.H."/>
            <person name="Kang B.-C."/>
            <person name="Yang T.-J."/>
            <person name="Lee Y.-H."/>
            <person name="Bennetzen J.L."/>
            <person name="Choi D."/>
        </authorList>
    </citation>
    <scope>NUCLEOTIDE SEQUENCE [LARGE SCALE GENOMIC DNA]</scope>
    <source>
        <strain evidence="3">cv. PBC81</strain>
    </source>
</reference>
<comment type="caution">
    <text evidence="2">The sequence shown here is derived from an EMBL/GenBank/DDBJ whole genome shotgun (WGS) entry which is preliminary data.</text>
</comment>
<feature type="compositionally biased region" description="Polar residues" evidence="1">
    <location>
        <begin position="120"/>
        <end position="134"/>
    </location>
</feature>
<protein>
    <submittedName>
        <fullName evidence="2">Uncharacterized protein</fullName>
    </submittedName>
</protein>
<dbReference type="AlphaFoldDB" id="A0A2G2VYC2"/>
<evidence type="ECO:0000256" key="1">
    <source>
        <dbReference type="SAM" id="MobiDB-lite"/>
    </source>
</evidence>
<feature type="region of interest" description="Disordered" evidence="1">
    <location>
        <begin position="105"/>
        <end position="134"/>
    </location>
</feature>
<evidence type="ECO:0000313" key="2">
    <source>
        <dbReference type="EMBL" id="PHT37987.1"/>
    </source>
</evidence>
<sequence length="134" mass="15338">MLTTYLSDSGVFEKTERIDWSTLKVYEEKIGLQTGEISHNPFDIEYVQNIPQQVVESLDYEVFVSAYAEILSEGQQVHSCKFKAISQRSRYASLLWHYGVMKSKKGYTGDNDDPPRPKNTFLQSSDESSIVTLE</sequence>
<evidence type="ECO:0000313" key="3">
    <source>
        <dbReference type="Proteomes" id="UP000224567"/>
    </source>
</evidence>
<proteinExistence type="predicted"/>
<dbReference type="OrthoDB" id="1297091at2759"/>
<dbReference type="EMBL" id="MLFT02000009">
    <property type="protein sequence ID" value="PHT37987.1"/>
    <property type="molecule type" value="Genomic_DNA"/>
</dbReference>
<accession>A0A2G2VYC2</accession>
<name>A0A2G2VYC2_CAPBA</name>
<organism evidence="2 3">
    <name type="scientific">Capsicum baccatum</name>
    <name type="common">Peruvian pepper</name>
    <dbReference type="NCBI Taxonomy" id="33114"/>
    <lineage>
        <taxon>Eukaryota</taxon>
        <taxon>Viridiplantae</taxon>
        <taxon>Streptophyta</taxon>
        <taxon>Embryophyta</taxon>
        <taxon>Tracheophyta</taxon>
        <taxon>Spermatophyta</taxon>
        <taxon>Magnoliopsida</taxon>
        <taxon>eudicotyledons</taxon>
        <taxon>Gunneridae</taxon>
        <taxon>Pentapetalae</taxon>
        <taxon>asterids</taxon>
        <taxon>lamiids</taxon>
        <taxon>Solanales</taxon>
        <taxon>Solanaceae</taxon>
        <taxon>Solanoideae</taxon>
        <taxon>Capsiceae</taxon>
        <taxon>Capsicum</taxon>
    </lineage>
</organism>
<dbReference type="Proteomes" id="UP000224567">
    <property type="component" value="Unassembled WGS sequence"/>
</dbReference>
<reference evidence="2 3" key="1">
    <citation type="journal article" date="2017" name="Genome Biol.">
        <title>New reference genome sequences of hot pepper reveal the massive evolution of plant disease-resistance genes by retroduplication.</title>
        <authorList>
            <person name="Kim S."/>
            <person name="Park J."/>
            <person name="Yeom S.I."/>
            <person name="Kim Y.M."/>
            <person name="Seo E."/>
            <person name="Kim K.T."/>
            <person name="Kim M.S."/>
            <person name="Lee J.M."/>
            <person name="Cheong K."/>
            <person name="Shin H.S."/>
            <person name="Kim S.B."/>
            <person name="Han K."/>
            <person name="Lee J."/>
            <person name="Park M."/>
            <person name="Lee H.A."/>
            <person name="Lee H.Y."/>
            <person name="Lee Y."/>
            <person name="Oh S."/>
            <person name="Lee J.H."/>
            <person name="Choi E."/>
            <person name="Choi E."/>
            <person name="Lee S.E."/>
            <person name="Jeon J."/>
            <person name="Kim H."/>
            <person name="Choi G."/>
            <person name="Song H."/>
            <person name="Lee J."/>
            <person name="Lee S.C."/>
            <person name="Kwon J.K."/>
            <person name="Lee H.Y."/>
            <person name="Koo N."/>
            <person name="Hong Y."/>
            <person name="Kim R.W."/>
            <person name="Kang W.H."/>
            <person name="Huh J.H."/>
            <person name="Kang B.C."/>
            <person name="Yang T.J."/>
            <person name="Lee Y.H."/>
            <person name="Bennetzen J.L."/>
            <person name="Choi D."/>
        </authorList>
    </citation>
    <scope>NUCLEOTIDE SEQUENCE [LARGE SCALE GENOMIC DNA]</scope>
    <source>
        <strain evidence="3">cv. PBC81</strain>
    </source>
</reference>